<accession>A0A085LMK2</accession>
<keyword evidence="6 10" id="KW-0472">Membrane</keyword>
<feature type="transmembrane region" description="Helical" evidence="10">
    <location>
        <begin position="33"/>
        <end position="56"/>
    </location>
</feature>
<dbReference type="PANTHER" id="PTHR24248:SF125">
    <property type="entry name" value="DOPAMINE D2-LIKE RECEPTOR"/>
    <property type="match status" value="1"/>
</dbReference>
<keyword evidence="13" id="KW-1185">Reference proteome</keyword>
<gene>
    <name evidence="12" type="ORF">M513_12929</name>
</gene>
<evidence type="ECO:0000256" key="6">
    <source>
        <dbReference type="ARBA" id="ARBA00023136"/>
    </source>
</evidence>
<evidence type="ECO:0000256" key="7">
    <source>
        <dbReference type="ARBA" id="ARBA00023157"/>
    </source>
</evidence>
<dbReference type="GO" id="GO:0005886">
    <property type="term" value="C:plasma membrane"/>
    <property type="evidence" value="ECO:0007669"/>
    <property type="project" value="UniProtKB-SubCell"/>
</dbReference>
<evidence type="ECO:0000313" key="13">
    <source>
        <dbReference type="Proteomes" id="UP000030764"/>
    </source>
</evidence>
<feature type="domain" description="G-protein coupled receptors family 1 profile" evidence="11">
    <location>
        <begin position="48"/>
        <end position="558"/>
    </location>
</feature>
<dbReference type="SMART" id="SM01381">
    <property type="entry name" value="7TM_GPCR_Srsx"/>
    <property type="match status" value="1"/>
</dbReference>
<evidence type="ECO:0000313" key="12">
    <source>
        <dbReference type="EMBL" id="KFD46198.1"/>
    </source>
</evidence>
<evidence type="ECO:0000256" key="8">
    <source>
        <dbReference type="ARBA" id="ARBA00023170"/>
    </source>
</evidence>
<keyword evidence="9" id="KW-0807">Transducer</keyword>
<dbReference type="SUPFAM" id="SSF81321">
    <property type="entry name" value="Family A G protein-coupled receptor-like"/>
    <property type="match status" value="1"/>
</dbReference>
<dbReference type="EMBL" id="KL363387">
    <property type="protein sequence ID" value="KFD46198.1"/>
    <property type="molecule type" value="Genomic_DNA"/>
</dbReference>
<keyword evidence="4 10" id="KW-1133">Transmembrane helix</keyword>
<proteinExistence type="predicted"/>
<dbReference type="GO" id="GO:0001591">
    <property type="term" value="F:dopamine neurotransmitter receptor activity, coupled via Gi/Go"/>
    <property type="evidence" value="ECO:0007669"/>
    <property type="project" value="TreeGrafter"/>
</dbReference>
<keyword evidence="8" id="KW-0675">Receptor</keyword>
<dbReference type="AlphaFoldDB" id="A0A085LMK2"/>
<sequence length="586" mass="66141">MIRSTSNAANWANSSYEIAGKNATAISATEHRFSALILLFIPLLTLFGNVLVIVSVCKFRNLRRTINYYIFGLAVADLLVALMVMPFAVYVEFNNRRWELGVILCDLYCAADVACSTSSICLLAVISFDRYLAANHPIRYMSSPRNVWYAVGINAVVWVISLVTASPLVFGMNNVEFREETECRFYNADFLIYSSFISFWVPLCVMVYFCSATFYQIRKQSAKAKRRTHKAGLRRMAGVREAEPRSRSKLKIVHVSETTCSQAPEVTGSANNDSNSSGMLNPIGQMIACISGEKNEGDISAPSVARTSSGNDQNKPLIMRTSRSSMEPISSAGRTISTDWWTDCQKISQLDDIRYIDADSSELATDTNPPLVMQPSVCRKWKFKGAFNSLKLRFKLTKVFKVRQSSREPSLADMSDEFQQNGSLRLRLKQLWDYVNKEEEKNQGSKEISNAELIAAMEQSMVSSSATDKVKRRLIDKSVLRRVTMKISKAERNEKKATKTLSIVLGVFIACWLPFFSLNTLSAICLKLDKPMCQVGFTPFFFTTWLGYMNSFMNPIIYTLFNIEFRKAFKALLLIFLYSGRGNVRK</sequence>
<dbReference type="PROSITE" id="PS50262">
    <property type="entry name" value="G_PROTEIN_RECEP_F1_2"/>
    <property type="match status" value="1"/>
</dbReference>
<feature type="transmembrane region" description="Helical" evidence="10">
    <location>
        <begin position="540"/>
        <end position="561"/>
    </location>
</feature>
<keyword evidence="3 10" id="KW-0812">Transmembrane</keyword>
<reference evidence="12 13" key="1">
    <citation type="journal article" date="2014" name="Nat. Genet.">
        <title>Genome and transcriptome of the porcine whipworm Trichuris suis.</title>
        <authorList>
            <person name="Jex A.R."/>
            <person name="Nejsum P."/>
            <person name="Schwarz E.M."/>
            <person name="Hu L."/>
            <person name="Young N.D."/>
            <person name="Hall R.S."/>
            <person name="Korhonen P.K."/>
            <person name="Liao S."/>
            <person name="Thamsborg S."/>
            <person name="Xia J."/>
            <person name="Xu P."/>
            <person name="Wang S."/>
            <person name="Scheerlinck J.P."/>
            <person name="Hofmann A."/>
            <person name="Sternberg P.W."/>
            <person name="Wang J."/>
            <person name="Gasser R.B."/>
        </authorList>
    </citation>
    <scope>NUCLEOTIDE SEQUENCE [LARGE SCALE GENOMIC DNA]</scope>
    <source>
        <strain evidence="12">DCEP-RM93M</strain>
    </source>
</reference>
<feature type="transmembrane region" description="Helical" evidence="10">
    <location>
        <begin position="190"/>
        <end position="217"/>
    </location>
</feature>
<evidence type="ECO:0000256" key="1">
    <source>
        <dbReference type="ARBA" id="ARBA00004651"/>
    </source>
</evidence>
<feature type="transmembrane region" description="Helical" evidence="10">
    <location>
        <begin position="101"/>
        <end position="126"/>
    </location>
</feature>
<keyword evidence="7" id="KW-1015">Disulfide bond</keyword>
<feature type="transmembrane region" description="Helical" evidence="10">
    <location>
        <begin position="147"/>
        <end position="170"/>
    </location>
</feature>
<keyword evidence="5" id="KW-0297">G-protein coupled receptor</keyword>
<evidence type="ECO:0000259" key="11">
    <source>
        <dbReference type="PROSITE" id="PS50262"/>
    </source>
</evidence>
<name>A0A085LMK2_9BILA</name>
<evidence type="ECO:0000256" key="3">
    <source>
        <dbReference type="ARBA" id="ARBA00022692"/>
    </source>
</evidence>
<organism evidence="12 13">
    <name type="scientific">Trichuris suis</name>
    <name type="common">pig whipworm</name>
    <dbReference type="NCBI Taxonomy" id="68888"/>
    <lineage>
        <taxon>Eukaryota</taxon>
        <taxon>Metazoa</taxon>
        <taxon>Ecdysozoa</taxon>
        <taxon>Nematoda</taxon>
        <taxon>Enoplea</taxon>
        <taxon>Dorylaimia</taxon>
        <taxon>Trichinellida</taxon>
        <taxon>Trichuridae</taxon>
        <taxon>Trichuris</taxon>
    </lineage>
</organism>
<dbReference type="InterPro" id="IPR017452">
    <property type="entry name" value="GPCR_Rhodpsn_7TM"/>
</dbReference>
<dbReference type="Gene3D" id="1.20.1070.10">
    <property type="entry name" value="Rhodopsin 7-helix transmembrane proteins"/>
    <property type="match status" value="2"/>
</dbReference>
<evidence type="ECO:0000256" key="9">
    <source>
        <dbReference type="ARBA" id="ARBA00023224"/>
    </source>
</evidence>
<evidence type="ECO:0000256" key="10">
    <source>
        <dbReference type="SAM" id="Phobius"/>
    </source>
</evidence>
<dbReference type="GO" id="GO:0004930">
    <property type="term" value="F:G protein-coupled receptor activity"/>
    <property type="evidence" value="ECO:0007669"/>
    <property type="project" value="UniProtKB-KW"/>
</dbReference>
<dbReference type="Pfam" id="PF00001">
    <property type="entry name" value="7tm_1"/>
    <property type="match status" value="1"/>
</dbReference>
<feature type="transmembrane region" description="Helical" evidence="10">
    <location>
        <begin position="501"/>
        <end position="520"/>
    </location>
</feature>
<dbReference type="PANTHER" id="PTHR24248">
    <property type="entry name" value="ADRENERGIC RECEPTOR-RELATED G-PROTEIN COUPLED RECEPTOR"/>
    <property type="match status" value="1"/>
</dbReference>
<dbReference type="PRINTS" id="PR00237">
    <property type="entry name" value="GPCRRHODOPSN"/>
</dbReference>
<evidence type="ECO:0000256" key="2">
    <source>
        <dbReference type="ARBA" id="ARBA00022475"/>
    </source>
</evidence>
<protein>
    <recommendedName>
        <fullName evidence="11">G-protein coupled receptors family 1 profile domain-containing protein</fullName>
    </recommendedName>
</protein>
<keyword evidence="2" id="KW-1003">Cell membrane</keyword>
<comment type="subcellular location">
    <subcellularLocation>
        <location evidence="1">Cell membrane</location>
        <topology evidence="1">Multi-pass membrane protein</topology>
    </subcellularLocation>
</comment>
<dbReference type="GO" id="GO:0045202">
    <property type="term" value="C:synapse"/>
    <property type="evidence" value="ECO:0007669"/>
    <property type="project" value="GOC"/>
</dbReference>
<evidence type="ECO:0000256" key="4">
    <source>
        <dbReference type="ARBA" id="ARBA00022989"/>
    </source>
</evidence>
<feature type="transmembrane region" description="Helical" evidence="10">
    <location>
        <begin position="68"/>
        <end position="89"/>
    </location>
</feature>
<dbReference type="Proteomes" id="UP000030764">
    <property type="component" value="Unassembled WGS sequence"/>
</dbReference>
<evidence type="ECO:0000256" key="5">
    <source>
        <dbReference type="ARBA" id="ARBA00023040"/>
    </source>
</evidence>
<dbReference type="InterPro" id="IPR000276">
    <property type="entry name" value="GPCR_Rhodpsn"/>
</dbReference>